<comment type="similarity">
    <text evidence="1">Belongs to the SMP-30/CGR1 family.</text>
</comment>
<organism evidence="5 6">
    <name type="scientific">Dolichospermum planctonicum</name>
    <dbReference type="NCBI Taxonomy" id="136072"/>
    <lineage>
        <taxon>Bacteria</taxon>
        <taxon>Bacillati</taxon>
        <taxon>Cyanobacteriota</taxon>
        <taxon>Cyanophyceae</taxon>
        <taxon>Nostocales</taxon>
        <taxon>Aphanizomenonaceae</taxon>
        <taxon>Dolichospermum</taxon>
    </lineage>
</organism>
<feature type="binding site" evidence="3">
    <location>
        <position position="106"/>
    </location>
    <ligand>
        <name>substrate</name>
    </ligand>
</feature>
<dbReference type="InterPro" id="IPR013658">
    <property type="entry name" value="SGL"/>
</dbReference>
<name>A0A480ADF3_9CYAN</name>
<evidence type="ECO:0000313" key="5">
    <source>
        <dbReference type="EMBL" id="GCL41823.1"/>
    </source>
</evidence>
<evidence type="ECO:0000256" key="2">
    <source>
        <dbReference type="PIRSR" id="PIRSR605511-1"/>
    </source>
</evidence>
<gene>
    <name evidence="5" type="ORF">NIES80_15200</name>
</gene>
<dbReference type="SUPFAM" id="SSF63829">
    <property type="entry name" value="Calcium-dependent phosphotriesterase"/>
    <property type="match status" value="1"/>
</dbReference>
<comment type="caution">
    <text evidence="5">The sequence shown here is derived from an EMBL/GenBank/DDBJ whole genome shotgun (WGS) entry which is preliminary data.</text>
</comment>
<evidence type="ECO:0000313" key="6">
    <source>
        <dbReference type="Proteomes" id="UP000299367"/>
    </source>
</evidence>
<evidence type="ECO:0000256" key="1">
    <source>
        <dbReference type="ARBA" id="ARBA00008853"/>
    </source>
</evidence>
<dbReference type="InterPro" id="IPR005511">
    <property type="entry name" value="SMP-30"/>
</dbReference>
<dbReference type="RefSeq" id="WP_137907503.1">
    <property type="nucleotide sequence ID" value="NZ_BJCF01000012.1"/>
</dbReference>
<dbReference type="GO" id="GO:0005509">
    <property type="term" value="F:calcium ion binding"/>
    <property type="evidence" value="ECO:0007669"/>
    <property type="project" value="TreeGrafter"/>
</dbReference>
<dbReference type="InterPro" id="IPR011042">
    <property type="entry name" value="6-blade_b-propeller_TolB-like"/>
</dbReference>
<sequence>MDWLKSEKYQLNHVLAARSRLGEGPVWDSTKGLLYWVDIYNHRVNQFDPTTGENLFFDVGDVVGSIAIAGQDRLIMAQRHGLAFLHLKTGKTSPLIAIEADMTDNRFNDGKCDRQGRFWFGSMCPGKNQGSLYWYDPDGSLHLMETGLTIANGLGWSPDEKIFYLTDSAQQKIYAYNFEAATGRISDRHILVDLAGESFYPDGLTVDSEGNIWSAMWDGWCVIRFNSQGEETLRIPLPVQRPTSCTFGGQDLQTLYITTASVGLSEEEIQKSFYSGDLFALQTDITGLPTDNFRL</sequence>
<feature type="binding site" evidence="3">
    <location>
        <position position="108"/>
    </location>
    <ligand>
        <name>substrate</name>
    </ligand>
</feature>
<dbReference type="GO" id="GO:0004341">
    <property type="term" value="F:gluconolactonase activity"/>
    <property type="evidence" value="ECO:0007669"/>
    <property type="project" value="TreeGrafter"/>
</dbReference>
<feature type="binding site" evidence="3">
    <location>
        <position position="23"/>
    </location>
    <ligand>
        <name>a divalent metal cation</name>
        <dbReference type="ChEBI" id="CHEBI:60240"/>
    </ligand>
</feature>
<proteinExistence type="inferred from homology"/>
<dbReference type="Gene3D" id="2.120.10.30">
    <property type="entry name" value="TolB, C-terminal domain"/>
    <property type="match status" value="1"/>
</dbReference>
<dbReference type="OrthoDB" id="2633250at2"/>
<feature type="active site" description="Proton donor/acceptor" evidence="2">
    <location>
        <position position="202"/>
    </location>
</feature>
<feature type="binding site" evidence="3">
    <location>
        <position position="202"/>
    </location>
    <ligand>
        <name>a divalent metal cation</name>
        <dbReference type="ChEBI" id="CHEBI:60240"/>
    </ligand>
</feature>
<comment type="cofactor">
    <cofactor evidence="3">
        <name>Zn(2+)</name>
        <dbReference type="ChEBI" id="CHEBI:29105"/>
    </cofactor>
    <text evidence="3">Binds 1 divalent metal cation per subunit.</text>
</comment>
<accession>A0A480ADF3</accession>
<evidence type="ECO:0000259" key="4">
    <source>
        <dbReference type="Pfam" id="PF08450"/>
    </source>
</evidence>
<dbReference type="PRINTS" id="PR01790">
    <property type="entry name" value="SMP30FAMILY"/>
</dbReference>
<dbReference type="EMBL" id="BJCF01000012">
    <property type="protein sequence ID" value="GCL41823.1"/>
    <property type="molecule type" value="Genomic_DNA"/>
</dbReference>
<evidence type="ECO:0000256" key="3">
    <source>
        <dbReference type="PIRSR" id="PIRSR605511-2"/>
    </source>
</evidence>
<dbReference type="Pfam" id="PF08450">
    <property type="entry name" value="SGL"/>
    <property type="match status" value="1"/>
</dbReference>
<reference evidence="6" key="1">
    <citation type="submission" date="2019-02" db="EMBL/GenBank/DDBJ databases">
        <title>Draft genome sequence of Dolichospermum planctonicum NIES-80.</title>
        <authorList>
            <person name="Yamaguchi H."/>
            <person name="Suzuki S."/>
            <person name="Kawachi M."/>
        </authorList>
    </citation>
    <scope>NUCLEOTIDE SEQUENCE [LARGE SCALE GENOMIC DNA]</scope>
    <source>
        <strain evidence="6">NIES-80</strain>
    </source>
</reference>
<feature type="domain" description="SMP-30/Gluconolactonase/LRE-like region" evidence="4">
    <location>
        <begin position="21"/>
        <end position="260"/>
    </location>
</feature>
<dbReference type="AlphaFoldDB" id="A0A480ADF3"/>
<keyword evidence="3" id="KW-0479">Metal-binding</keyword>
<dbReference type="GO" id="GO:0019853">
    <property type="term" value="P:L-ascorbic acid biosynthetic process"/>
    <property type="evidence" value="ECO:0007669"/>
    <property type="project" value="TreeGrafter"/>
</dbReference>
<dbReference type="PANTHER" id="PTHR10907">
    <property type="entry name" value="REGUCALCIN"/>
    <property type="match status" value="1"/>
</dbReference>
<protein>
    <submittedName>
        <fullName evidence="5">SMP-30/gluconolaconase/LRE domain-containing protein</fullName>
    </submittedName>
</protein>
<dbReference type="PANTHER" id="PTHR10907:SF47">
    <property type="entry name" value="REGUCALCIN"/>
    <property type="match status" value="1"/>
</dbReference>
<dbReference type="Proteomes" id="UP000299367">
    <property type="component" value="Unassembled WGS sequence"/>
</dbReference>
<feature type="binding site" evidence="3">
    <location>
        <position position="152"/>
    </location>
    <ligand>
        <name>a divalent metal cation</name>
        <dbReference type="ChEBI" id="CHEBI:60240"/>
    </ligand>
</feature>
<keyword evidence="3" id="KW-0862">Zinc</keyword>